<evidence type="ECO:0000256" key="2">
    <source>
        <dbReference type="ARBA" id="ARBA00022747"/>
    </source>
</evidence>
<dbReference type="GO" id="GO:0009307">
    <property type="term" value="P:DNA restriction-modification system"/>
    <property type="evidence" value="ECO:0007669"/>
    <property type="project" value="UniProtKB-KW"/>
</dbReference>
<evidence type="ECO:0000313" key="5">
    <source>
        <dbReference type="EMBL" id="TDQ78329.1"/>
    </source>
</evidence>
<dbReference type="InterPro" id="IPR051212">
    <property type="entry name" value="Type-I_RE_S_subunit"/>
</dbReference>
<feature type="domain" description="Type I restriction modification DNA specificity" evidence="4">
    <location>
        <begin position="76"/>
        <end position="170"/>
    </location>
</feature>
<keyword evidence="3" id="KW-0238">DNA-binding</keyword>
<dbReference type="EMBL" id="SNYV01000013">
    <property type="protein sequence ID" value="TDQ78329.1"/>
    <property type="molecule type" value="Genomic_DNA"/>
</dbReference>
<name>A0A4R6WET1_9SPHI</name>
<dbReference type="AlphaFoldDB" id="A0A4R6WET1"/>
<dbReference type="InterPro" id="IPR000055">
    <property type="entry name" value="Restrct_endonuc_typeI_TRD"/>
</dbReference>
<keyword evidence="6" id="KW-1185">Reference proteome</keyword>
<comment type="similarity">
    <text evidence="1">Belongs to the type-I restriction system S methylase family.</text>
</comment>
<accession>A0A4R6WET1</accession>
<comment type="caution">
    <text evidence="5">The sequence shown here is derived from an EMBL/GenBank/DDBJ whole genome shotgun (WGS) entry which is preliminary data.</text>
</comment>
<reference evidence="5 6" key="1">
    <citation type="submission" date="2019-03" db="EMBL/GenBank/DDBJ databases">
        <title>Genomic Encyclopedia of Archaeal and Bacterial Type Strains, Phase II (KMG-II): from individual species to whole genera.</title>
        <authorList>
            <person name="Goeker M."/>
        </authorList>
    </citation>
    <scope>NUCLEOTIDE SEQUENCE [LARGE SCALE GENOMIC DNA]</scope>
    <source>
        <strain evidence="5 6">DSM 28353</strain>
    </source>
</reference>
<dbReference type="GO" id="GO:0003677">
    <property type="term" value="F:DNA binding"/>
    <property type="evidence" value="ECO:0007669"/>
    <property type="project" value="UniProtKB-KW"/>
</dbReference>
<dbReference type="InterPro" id="IPR044946">
    <property type="entry name" value="Restrct_endonuc_typeI_TRD_sf"/>
</dbReference>
<dbReference type="SUPFAM" id="SSF116734">
    <property type="entry name" value="DNA methylase specificity domain"/>
    <property type="match status" value="1"/>
</dbReference>
<dbReference type="PANTHER" id="PTHR43140">
    <property type="entry name" value="TYPE-1 RESTRICTION ENZYME ECOKI SPECIFICITY PROTEIN"/>
    <property type="match status" value="1"/>
</dbReference>
<gene>
    <name evidence="5" type="ORF">CLV99_2312</name>
</gene>
<keyword evidence="2" id="KW-0680">Restriction system</keyword>
<organism evidence="5 6">
    <name type="scientific">Sphingobacterium yanglingense</name>
    <dbReference type="NCBI Taxonomy" id="1437280"/>
    <lineage>
        <taxon>Bacteria</taxon>
        <taxon>Pseudomonadati</taxon>
        <taxon>Bacteroidota</taxon>
        <taxon>Sphingobacteriia</taxon>
        <taxon>Sphingobacteriales</taxon>
        <taxon>Sphingobacteriaceae</taxon>
        <taxon>Sphingobacterium</taxon>
    </lineage>
</organism>
<proteinExistence type="inferred from homology"/>
<sequence>MIFALLNLKISTMNYYIIKKLKDISSFAFGNHISDLGNEGVKYLQVKNFDEYGSFLDNVEQFVAYDEIGRNGLLNEGDILFVGKGMKFFAYKYDRRIGEALASSIFYIIRVDQSEILPDYLVCLLNHPKSMTYFNGVSAGSSIPSIRKSELGDFEVHLPPLDVQAQIVEMYLLHKQELDMLSQLKEKKQIRFNQIINEILK</sequence>
<protein>
    <submittedName>
        <fullName evidence="5">Type I restriction modification DNA specificity protein</fullName>
    </submittedName>
</protein>
<evidence type="ECO:0000256" key="3">
    <source>
        <dbReference type="ARBA" id="ARBA00023125"/>
    </source>
</evidence>
<evidence type="ECO:0000313" key="6">
    <source>
        <dbReference type="Proteomes" id="UP000295292"/>
    </source>
</evidence>
<dbReference type="Pfam" id="PF01420">
    <property type="entry name" value="Methylase_S"/>
    <property type="match status" value="1"/>
</dbReference>
<evidence type="ECO:0000256" key="1">
    <source>
        <dbReference type="ARBA" id="ARBA00010923"/>
    </source>
</evidence>
<dbReference type="Gene3D" id="3.90.220.20">
    <property type="entry name" value="DNA methylase specificity domains"/>
    <property type="match status" value="1"/>
</dbReference>
<evidence type="ECO:0000259" key="4">
    <source>
        <dbReference type="Pfam" id="PF01420"/>
    </source>
</evidence>
<dbReference type="PANTHER" id="PTHR43140:SF1">
    <property type="entry name" value="TYPE I RESTRICTION ENZYME ECOKI SPECIFICITY SUBUNIT"/>
    <property type="match status" value="1"/>
</dbReference>
<dbReference type="Proteomes" id="UP000295292">
    <property type="component" value="Unassembled WGS sequence"/>
</dbReference>